<gene>
    <name evidence="3" type="ORF">G1H11_13005</name>
</gene>
<dbReference type="EMBL" id="JAAGOB010000006">
    <property type="protein sequence ID" value="NED96230.1"/>
    <property type="molecule type" value="Genomic_DNA"/>
</dbReference>
<evidence type="ECO:0000313" key="3">
    <source>
        <dbReference type="EMBL" id="NED96230.1"/>
    </source>
</evidence>
<keyword evidence="2" id="KW-0472">Membrane</keyword>
<proteinExistence type="predicted"/>
<reference evidence="3 4" key="1">
    <citation type="submission" date="2020-02" db="EMBL/GenBank/DDBJ databases">
        <authorList>
            <person name="Li X.-J."/>
            <person name="Feng X.-M."/>
        </authorList>
    </citation>
    <scope>NUCLEOTIDE SEQUENCE [LARGE SCALE GENOMIC DNA]</scope>
    <source>
        <strain evidence="3 4">CGMCC 4.7225</strain>
    </source>
</reference>
<keyword evidence="2" id="KW-1133">Transmembrane helix</keyword>
<evidence type="ECO:0000313" key="4">
    <source>
        <dbReference type="Proteomes" id="UP000469185"/>
    </source>
</evidence>
<evidence type="ECO:0000256" key="1">
    <source>
        <dbReference type="SAM" id="MobiDB-lite"/>
    </source>
</evidence>
<evidence type="ECO:0000256" key="2">
    <source>
        <dbReference type="SAM" id="Phobius"/>
    </source>
</evidence>
<dbReference type="RefSeq" id="WP_163819000.1">
    <property type="nucleotide sequence ID" value="NZ_JAAGOB010000006.1"/>
</dbReference>
<evidence type="ECO:0008006" key="5">
    <source>
        <dbReference type="Google" id="ProtNLM"/>
    </source>
</evidence>
<feature type="region of interest" description="Disordered" evidence="1">
    <location>
        <begin position="88"/>
        <end position="120"/>
    </location>
</feature>
<keyword evidence="2" id="KW-0812">Transmembrane</keyword>
<accession>A0A6N9YMT5</accession>
<feature type="transmembrane region" description="Helical" evidence="2">
    <location>
        <begin position="42"/>
        <end position="65"/>
    </location>
</feature>
<sequence>MIALAIFLFIVAIALVVAVVLEGGDPVALQVFDASVDTTVIGVFLAGVLTGLIALAGFAVLMIGIRRSQARRKEIEYLRQKVAEREPVEPLVDPDTGASTAESRWSGGKFGRRDRMADQA</sequence>
<keyword evidence="4" id="KW-1185">Reference proteome</keyword>
<dbReference type="AlphaFoldDB" id="A0A6N9YMT5"/>
<comment type="caution">
    <text evidence="3">The sequence shown here is derived from an EMBL/GenBank/DDBJ whole genome shotgun (WGS) entry which is preliminary data.</text>
</comment>
<dbReference type="Proteomes" id="UP000469185">
    <property type="component" value="Unassembled WGS sequence"/>
</dbReference>
<name>A0A6N9YMT5_9ACTN</name>
<protein>
    <recommendedName>
        <fullName evidence="5">LapA family protein</fullName>
    </recommendedName>
</protein>
<organism evidence="3 4">
    <name type="scientific">Phytoactinopolyspora alkaliphila</name>
    <dbReference type="NCBI Taxonomy" id="1783498"/>
    <lineage>
        <taxon>Bacteria</taxon>
        <taxon>Bacillati</taxon>
        <taxon>Actinomycetota</taxon>
        <taxon>Actinomycetes</taxon>
        <taxon>Jiangellales</taxon>
        <taxon>Jiangellaceae</taxon>
        <taxon>Phytoactinopolyspora</taxon>
    </lineage>
</organism>
<feature type="compositionally biased region" description="Basic and acidic residues" evidence="1">
    <location>
        <begin position="111"/>
        <end position="120"/>
    </location>
</feature>